<dbReference type="RefSeq" id="WP_146818873.1">
    <property type="nucleotide sequence ID" value="NZ_BJYD01000042.1"/>
</dbReference>
<evidence type="ECO:0000313" key="1">
    <source>
        <dbReference type="EMBL" id="GEN55507.1"/>
    </source>
</evidence>
<organism evidence="1 2">
    <name type="scientific">Halobacillus faecis</name>
    <dbReference type="NCBI Taxonomy" id="360184"/>
    <lineage>
        <taxon>Bacteria</taxon>
        <taxon>Bacillati</taxon>
        <taxon>Bacillota</taxon>
        <taxon>Bacilli</taxon>
        <taxon>Bacillales</taxon>
        <taxon>Bacillaceae</taxon>
        <taxon>Halobacillus</taxon>
    </lineage>
</organism>
<keyword evidence="2" id="KW-1185">Reference proteome</keyword>
<dbReference type="AlphaFoldDB" id="A0A511WX33"/>
<comment type="caution">
    <text evidence="1">The sequence shown here is derived from an EMBL/GenBank/DDBJ whole genome shotgun (WGS) entry which is preliminary data.</text>
</comment>
<sequence>MTVHNKKQSIGYMLKACLDSKVEGKMIIDIALQGLETVKSDKNYNETTSENLIKICDVLGIDETETNLKRALWWAFDDRTIEEAEEIYVGFEHVFPVLKQ</sequence>
<protein>
    <submittedName>
        <fullName evidence="1">Uncharacterized protein</fullName>
    </submittedName>
</protein>
<dbReference type="Proteomes" id="UP000321886">
    <property type="component" value="Unassembled WGS sequence"/>
</dbReference>
<dbReference type="EMBL" id="BJYD01000042">
    <property type="protein sequence ID" value="GEN55507.1"/>
    <property type="molecule type" value="Genomic_DNA"/>
</dbReference>
<name>A0A511WX33_9BACI</name>
<accession>A0A511WX33</accession>
<gene>
    <name evidence="1" type="ORF">HFA01_37690</name>
</gene>
<proteinExistence type="predicted"/>
<evidence type="ECO:0000313" key="2">
    <source>
        <dbReference type="Proteomes" id="UP000321886"/>
    </source>
</evidence>
<reference evidence="1 2" key="1">
    <citation type="submission" date="2019-07" db="EMBL/GenBank/DDBJ databases">
        <title>Whole genome shotgun sequence of Halobacillus faecis NBRC 103569.</title>
        <authorList>
            <person name="Hosoyama A."/>
            <person name="Uohara A."/>
            <person name="Ohji S."/>
            <person name="Ichikawa N."/>
        </authorList>
    </citation>
    <scope>NUCLEOTIDE SEQUENCE [LARGE SCALE GENOMIC DNA]</scope>
    <source>
        <strain evidence="1 2">NBRC 103569</strain>
    </source>
</reference>